<dbReference type="HOGENOM" id="CLU_1552875_0_0_6"/>
<sequence>MGYLGRRRCWLSGKVESPADFGIQLFAWRVRKFAVGVVAVEDIFCRLTEGICIGGKRNVRITLDFHTCLVHPSGGDLLLAVKPYIRVIAAGSDQVNRITRNEVVRARCRGVLVKWGVTIDMQHEMLFRLSRDSRWRYGALARCNPVGIAFGLFRLGRQWPNGGECKKRNEWY</sequence>
<gene>
    <name evidence="1" type="ORF">HY57_01290</name>
</gene>
<accession>A0A075JVN9</accession>
<protein>
    <submittedName>
        <fullName evidence="1">Uncharacterized protein</fullName>
    </submittedName>
</protein>
<dbReference type="EMBL" id="CP008884">
    <property type="protein sequence ID" value="AIF45994.1"/>
    <property type="molecule type" value="Genomic_DNA"/>
</dbReference>
<evidence type="ECO:0000313" key="1">
    <source>
        <dbReference type="EMBL" id="AIF45994.1"/>
    </source>
</evidence>
<keyword evidence="2" id="KW-1185">Reference proteome</keyword>
<dbReference type="KEGG" id="dja:HY57_01290"/>
<evidence type="ECO:0000313" key="2">
    <source>
        <dbReference type="Proteomes" id="UP000027987"/>
    </source>
</evidence>
<dbReference type="AlphaFoldDB" id="A0A075JVN9"/>
<proteinExistence type="predicted"/>
<dbReference type="Proteomes" id="UP000027987">
    <property type="component" value="Chromosome"/>
</dbReference>
<organism evidence="1 2">
    <name type="scientific">Dyella japonica A8</name>
    <dbReference type="NCBI Taxonomy" id="1217721"/>
    <lineage>
        <taxon>Bacteria</taxon>
        <taxon>Pseudomonadati</taxon>
        <taxon>Pseudomonadota</taxon>
        <taxon>Gammaproteobacteria</taxon>
        <taxon>Lysobacterales</taxon>
        <taxon>Rhodanobacteraceae</taxon>
        <taxon>Dyella</taxon>
    </lineage>
</organism>
<reference evidence="1 2" key="1">
    <citation type="submission" date="2014-07" db="EMBL/GenBank/DDBJ databases">
        <title>Complete Genome Sequence of Dyella japonica Strain A8 Isolated from Malaysian Tropical Soil.</title>
        <authorList>
            <person name="Hui R.K.H."/>
            <person name="Chen J.-W."/>
            <person name="Chan K.-G."/>
            <person name="Leung F.C.C."/>
        </authorList>
    </citation>
    <scope>NUCLEOTIDE SEQUENCE [LARGE SCALE GENOMIC DNA]</scope>
    <source>
        <strain evidence="1 2">A8</strain>
    </source>
</reference>
<name>A0A075JVN9_9GAMM</name>